<name>A0ABP4WJ03_9ACTN</name>
<proteinExistence type="predicted"/>
<organism evidence="3 4">
    <name type="scientific">Aeromicrobium alkaliterrae</name>
    <dbReference type="NCBI Taxonomy" id="302168"/>
    <lineage>
        <taxon>Bacteria</taxon>
        <taxon>Bacillati</taxon>
        <taxon>Actinomycetota</taxon>
        <taxon>Actinomycetes</taxon>
        <taxon>Propionibacteriales</taxon>
        <taxon>Nocardioidaceae</taxon>
        <taxon>Aeromicrobium</taxon>
    </lineage>
</organism>
<dbReference type="Gene3D" id="3.90.1210.10">
    <property type="entry name" value="Antifreeze-like/N-acetylneuraminic acid synthase C-terminal domain"/>
    <property type="match status" value="1"/>
</dbReference>
<dbReference type="EMBL" id="BAAAME010000013">
    <property type="protein sequence ID" value="GAA1753976.1"/>
    <property type="molecule type" value="Genomic_DNA"/>
</dbReference>
<feature type="domain" description="SAF" evidence="2">
    <location>
        <begin position="26"/>
        <end position="87"/>
    </location>
</feature>
<evidence type="ECO:0000313" key="3">
    <source>
        <dbReference type="EMBL" id="GAA1753976.1"/>
    </source>
</evidence>
<evidence type="ECO:0000313" key="4">
    <source>
        <dbReference type="Proteomes" id="UP001501057"/>
    </source>
</evidence>
<dbReference type="InterPro" id="IPR013974">
    <property type="entry name" value="SAF"/>
</dbReference>
<accession>A0ABP4WJ03</accession>
<keyword evidence="4" id="KW-1185">Reference proteome</keyword>
<gene>
    <name evidence="3" type="ORF">GCM10009710_36810</name>
</gene>
<protein>
    <recommendedName>
        <fullName evidence="2">SAF domain-containing protein</fullName>
    </recommendedName>
</protein>
<keyword evidence="1" id="KW-0732">Signal</keyword>
<evidence type="ECO:0000256" key="1">
    <source>
        <dbReference type="SAM" id="SignalP"/>
    </source>
</evidence>
<feature type="chain" id="PRO_5045471351" description="SAF domain-containing protein" evidence="1">
    <location>
        <begin position="23"/>
        <end position="195"/>
    </location>
</feature>
<evidence type="ECO:0000259" key="2">
    <source>
        <dbReference type="SMART" id="SM00858"/>
    </source>
</evidence>
<feature type="signal peptide" evidence="1">
    <location>
        <begin position="1"/>
        <end position="22"/>
    </location>
</feature>
<sequence>MAFAGLMIAGSALAGAVLFSQAGDRTDVLAVSADVAKGQVISEDDLQRQSVAGVDDVIPVSAIDTVVGATAKVDMVAGQIVTDSMVTREPVPGDGQATVGLSLDASRAPSAGLTPGDLVSVVAVPSGTVDLGASVALDAPQILARGAEVLDVQGSPTEGATVLVTVIVDEDDASTIAAYSAAGLVAVVETTATGN</sequence>
<comment type="caution">
    <text evidence="3">The sequence shown here is derived from an EMBL/GenBank/DDBJ whole genome shotgun (WGS) entry which is preliminary data.</text>
</comment>
<dbReference type="CDD" id="cd11614">
    <property type="entry name" value="SAF_CpaB_FlgA_like"/>
    <property type="match status" value="1"/>
</dbReference>
<dbReference type="Pfam" id="PF08666">
    <property type="entry name" value="SAF"/>
    <property type="match status" value="1"/>
</dbReference>
<dbReference type="Proteomes" id="UP001501057">
    <property type="component" value="Unassembled WGS sequence"/>
</dbReference>
<dbReference type="SMART" id="SM00858">
    <property type="entry name" value="SAF"/>
    <property type="match status" value="1"/>
</dbReference>
<reference evidence="4" key="1">
    <citation type="journal article" date="2019" name="Int. J. Syst. Evol. Microbiol.">
        <title>The Global Catalogue of Microorganisms (GCM) 10K type strain sequencing project: providing services to taxonomists for standard genome sequencing and annotation.</title>
        <authorList>
            <consortium name="The Broad Institute Genomics Platform"/>
            <consortium name="The Broad Institute Genome Sequencing Center for Infectious Disease"/>
            <person name="Wu L."/>
            <person name="Ma J."/>
        </authorList>
    </citation>
    <scope>NUCLEOTIDE SEQUENCE [LARGE SCALE GENOMIC DNA]</scope>
    <source>
        <strain evidence="4">JCM 13518</strain>
    </source>
</reference>